<dbReference type="AlphaFoldDB" id="A0A224YS14"/>
<name>A0A224YS14_9ACAR</name>
<evidence type="ECO:0000313" key="1">
    <source>
        <dbReference type="EMBL" id="MAA20407.1"/>
    </source>
</evidence>
<protein>
    <submittedName>
        <fullName evidence="1">Kinesin family member 16B</fullName>
    </submittedName>
</protein>
<dbReference type="EMBL" id="GFPF01009261">
    <property type="protein sequence ID" value="MAA20407.1"/>
    <property type="molecule type" value="Transcribed_RNA"/>
</dbReference>
<reference evidence="1" key="1">
    <citation type="journal article" date="2017" name="Parasit. Vectors">
        <title>Sialotranscriptomics of Rhipicephalus zambeziensis reveals intricate expression profiles of secretory proteins and suggests tight temporal transcriptional regulation during blood-feeding.</title>
        <authorList>
            <person name="de Castro M.H."/>
            <person name="de Klerk D."/>
            <person name="Pienaar R."/>
            <person name="Rees D.J.G."/>
            <person name="Mans B.J."/>
        </authorList>
    </citation>
    <scope>NUCLEOTIDE SEQUENCE</scope>
    <source>
        <tissue evidence="1">Salivary glands</tissue>
    </source>
</reference>
<organism evidence="1">
    <name type="scientific">Rhipicephalus zambeziensis</name>
    <dbReference type="NCBI Taxonomy" id="60191"/>
    <lineage>
        <taxon>Eukaryota</taxon>
        <taxon>Metazoa</taxon>
        <taxon>Ecdysozoa</taxon>
        <taxon>Arthropoda</taxon>
        <taxon>Chelicerata</taxon>
        <taxon>Arachnida</taxon>
        <taxon>Acari</taxon>
        <taxon>Parasitiformes</taxon>
        <taxon>Ixodida</taxon>
        <taxon>Ixodoidea</taxon>
        <taxon>Ixodidae</taxon>
        <taxon>Rhipicephalinae</taxon>
        <taxon>Rhipicephalus</taxon>
        <taxon>Rhipicephalus</taxon>
    </lineage>
</organism>
<sequence>MVEDLDKLEGCISEKEQDVADIESSVNQCDSKLKGVATEKENLEQQLQKVITYWLLRAFKEDNDHAIPSATYMLTHSMESGKETCQELKAQGQGTENLMDFALKSERHDVTI</sequence>
<accession>A0A224YS14</accession>
<proteinExistence type="predicted"/>